<keyword evidence="4" id="KW-0547">Nucleotide-binding</keyword>
<evidence type="ECO:0000256" key="2">
    <source>
        <dbReference type="ARBA" id="ARBA00022598"/>
    </source>
</evidence>
<dbReference type="NCBIfam" id="TIGR02432">
    <property type="entry name" value="lysidine_TilS_N"/>
    <property type="match status" value="1"/>
</dbReference>
<evidence type="ECO:0000256" key="5">
    <source>
        <dbReference type="ARBA" id="ARBA00022840"/>
    </source>
</evidence>
<dbReference type="Proteomes" id="UP000033358">
    <property type="component" value="Unassembled WGS sequence"/>
</dbReference>
<keyword evidence="5" id="KW-0067">ATP-binding</keyword>
<dbReference type="Pfam" id="PF01171">
    <property type="entry name" value="ATP_bind_3"/>
    <property type="match status" value="1"/>
</dbReference>
<feature type="non-terminal residue" evidence="8">
    <location>
        <position position="327"/>
    </location>
</feature>
<comment type="catalytic activity">
    <reaction evidence="6">
        <text>cytidine(34) in tRNA(Ile2) + L-lysine + ATP = lysidine(34) in tRNA(Ile2) + AMP + diphosphate + H(+)</text>
        <dbReference type="Rhea" id="RHEA:43744"/>
        <dbReference type="Rhea" id="RHEA-COMP:10625"/>
        <dbReference type="Rhea" id="RHEA-COMP:10670"/>
        <dbReference type="ChEBI" id="CHEBI:15378"/>
        <dbReference type="ChEBI" id="CHEBI:30616"/>
        <dbReference type="ChEBI" id="CHEBI:32551"/>
        <dbReference type="ChEBI" id="CHEBI:33019"/>
        <dbReference type="ChEBI" id="CHEBI:82748"/>
        <dbReference type="ChEBI" id="CHEBI:83665"/>
        <dbReference type="ChEBI" id="CHEBI:456215"/>
        <dbReference type="EC" id="6.3.4.19"/>
    </reaction>
</comment>
<dbReference type="PANTHER" id="PTHR43033">
    <property type="entry name" value="TRNA(ILE)-LYSIDINE SYNTHASE-RELATED"/>
    <property type="match status" value="1"/>
</dbReference>
<feature type="domain" description="tRNA(Ile)-lysidine/2-thiocytidine synthase N-terminal" evidence="7">
    <location>
        <begin position="22"/>
        <end position="199"/>
    </location>
</feature>
<dbReference type="InterPro" id="IPR012094">
    <property type="entry name" value="tRNA_Ile_lys_synt"/>
</dbReference>
<evidence type="ECO:0000256" key="3">
    <source>
        <dbReference type="ARBA" id="ARBA00022694"/>
    </source>
</evidence>
<reference evidence="8 9" key="1">
    <citation type="submission" date="2015-02" db="EMBL/GenBank/DDBJ databases">
        <title>Single cell genomics of a rare environmental alphaproteobacterium provides unique insights into Rickettsiaceae evolution.</title>
        <authorList>
            <person name="Martijn J."/>
            <person name="Schulz F."/>
            <person name="Zaremba-Niedzwiedzka K."/>
            <person name="Viklund J."/>
            <person name="Stepanauskas R."/>
            <person name="Andersson S.G.E."/>
            <person name="Horn M."/>
            <person name="Guy L."/>
            <person name="Ettema T.J.G."/>
        </authorList>
    </citation>
    <scope>NUCLEOTIDE SEQUENCE [LARGE SCALE GENOMIC DNA]</scope>
    <source>
        <strain evidence="8 9">SCGC AAA041-L04</strain>
    </source>
</reference>
<dbReference type="PANTHER" id="PTHR43033:SF1">
    <property type="entry name" value="TRNA(ILE)-LYSIDINE SYNTHASE-RELATED"/>
    <property type="match status" value="1"/>
</dbReference>
<dbReference type="InterPro" id="IPR014729">
    <property type="entry name" value="Rossmann-like_a/b/a_fold"/>
</dbReference>
<organism evidence="8 9">
    <name type="scientific">Candidatus Arcanibacter lacustris</name>
    <dbReference type="NCBI Taxonomy" id="1607817"/>
    <lineage>
        <taxon>Bacteria</taxon>
        <taxon>Pseudomonadati</taxon>
        <taxon>Pseudomonadota</taxon>
        <taxon>Alphaproteobacteria</taxon>
        <taxon>Rickettsiales</taxon>
        <taxon>Candidatus Arcanibacter</taxon>
    </lineage>
</organism>
<dbReference type="GO" id="GO:0008033">
    <property type="term" value="P:tRNA processing"/>
    <property type="evidence" value="ECO:0007669"/>
    <property type="project" value="UniProtKB-KW"/>
</dbReference>
<accession>A0A0F5MPV1</accession>
<gene>
    <name evidence="8" type="primary">tilS</name>
    <name evidence="8" type="ORF">SZ25_00064</name>
</gene>
<dbReference type="CDD" id="cd01992">
    <property type="entry name" value="TilS_N"/>
    <property type="match status" value="1"/>
</dbReference>
<evidence type="ECO:0000256" key="6">
    <source>
        <dbReference type="ARBA" id="ARBA00048539"/>
    </source>
</evidence>
<keyword evidence="2 8" id="KW-0436">Ligase</keyword>
<keyword evidence="9" id="KW-1185">Reference proteome</keyword>
<evidence type="ECO:0000313" key="8">
    <source>
        <dbReference type="EMBL" id="KKB96843.1"/>
    </source>
</evidence>
<evidence type="ECO:0000256" key="1">
    <source>
        <dbReference type="ARBA" id="ARBA00013267"/>
    </source>
</evidence>
<dbReference type="GO" id="GO:0032267">
    <property type="term" value="F:tRNA(Ile)-lysidine synthase activity"/>
    <property type="evidence" value="ECO:0007669"/>
    <property type="project" value="UniProtKB-EC"/>
</dbReference>
<dbReference type="Gene3D" id="3.40.50.620">
    <property type="entry name" value="HUPs"/>
    <property type="match status" value="1"/>
</dbReference>
<dbReference type="AlphaFoldDB" id="A0A0F5MPV1"/>
<proteinExistence type="inferred from homology"/>
<name>A0A0F5MPV1_9RICK</name>
<protein>
    <recommendedName>
        <fullName evidence="1">tRNA(Ile)-lysidine synthetase</fullName>
        <ecNumber evidence="1">6.3.4.19</ecNumber>
    </recommendedName>
</protein>
<evidence type="ECO:0000256" key="4">
    <source>
        <dbReference type="ARBA" id="ARBA00022741"/>
    </source>
</evidence>
<dbReference type="EMBL" id="JYHA01000016">
    <property type="protein sequence ID" value="KKB96843.1"/>
    <property type="molecule type" value="Genomic_DNA"/>
</dbReference>
<dbReference type="EC" id="6.3.4.19" evidence="1"/>
<dbReference type="SUPFAM" id="SSF52402">
    <property type="entry name" value="Adenine nucleotide alpha hydrolases-like"/>
    <property type="match status" value="1"/>
</dbReference>
<evidence type="ECO:0000259" key="7">
    <source>
        <dbReference type="Pfam" id="PF01171"/>
    </source>
</evidence>
<dbReference type="InterPro" id="IPR011063">
    <property type="entry name" value="TilS/TtcA_N"/>
</dbReference>
<comment type="caution">
    <text evidence="8">The sequence shown here is derived from an EMBL/GenBank/DDBJ whole genome shotgun (WGS) entry which is preliminary data.</text>
</comment>
<sequence>MMQDFIYKLEKLGPFENHPILAVAVSGGADSLALTLLAHEYAKEKSGKIIALTVDHKLREGSSKEAHELNELLTKLGIEHHILTWDRNSNISSNIQSKARNSRYQLLTDFCNKHQILHLLVGHHKNDQIETFMMRLERGSGVSGLASMNDINYLNKVRILRPLLNTPPEKLRNYLKERKISWAEDPSNLNEKFTRIKFRMMLKNYDDLSLDRIFNTSITMRRANYSIKKNTYAQMVKLLKIYKEGYATIDIKLLLAIAQEESFRILSDVLTTIGGSEYPPRYENIQRLYDKINSGSFRAHTLGSCKLIIKNKLLLVYKETKKDLYQE</sequence>
<keyword evidence="3" id="KW-0819">tRNA processing</keyword>
<evidence type="ECO:0000313" key="9">
    <source>
        <dbReference type="Proteomes" id="UP000033358"/>
    </source>
</evidence>
<dbReference type="InterPro" id="IPR012795">
    <property type="entry name" value="tRNA_Ile_lys_synt_N"/>
</dbReference>
<dbReference type="HAMAP" id="MF_01161">
    <property type="entry name" value="tRNA_Ile_lys_synt"/>
    <property type="match status" value="1"/>
</dbReference>
<dbReference type="GO" id="GO:0005524">
    <property type="term" value="F:ATP binding"/>
    <property type="evidence" value="ECO:0007669"/>
    <property type="project" value="UniProtKB-KW"/>
</dbReference>